<evidence type="ECO:0000313" key="2">
    <source>
        <dbReference type="EMBL" id="GIZ38567.1"/>
    </source>
</evidence>
<comment type="caution">
    <text evidence="2">The sequence shown here is derived from an EMBL/GenBank/DDBJ whole genome shotgun (WGS) entry which is preliminary data.</text>
</comment>
<keyword evidence="1" id="KW-0732">Signal</keyword>
<dbReference type="EMBL" id="BOLY01000001">
    <property type="protein sequence ID" value="GIZ38567.1"/>
    <property type="molecule type" value="Genomic_DNA"/>
</dbReference>
<dbReference type="GeneID" id="68287557"/>
<protein>
    <submittedName>
        <fullName evidence="2">Uncharacterized protein</fullName>
    </submittedName>
</protein>
<evidence type="ECO:0000256" key="1">
    <source>
        <dbReference type="SAM" id="SignalP"/>
    </source>
</evidence>
<dbReference type="Proteomes" id="UP000825890">
    <property type="component" value="Unassembled WGS sequence"/>
</dbReference>
<name>A0A9P3FCC6_9PEZI</name>
<accession>A0A9P3FCC6</accession>
<feature type="chain" id="PRO_5040376768" evidence="1">
    <location>
        <begin position="19"/>
        <end position="82"/>
    </location>
</feature>
<evidence type="ECO:0000313" key="3">
    <source>
        <dbReference type="Proteomes" id="UP000825890"/>
    </source>
</evidence>
<proteinExistence type="predicted"/>
<gene>
    <name evidence="2" type="ORF">CKM354_000198200</name>
</gene>
<keyword evidence="3" id="KW-1185">Reference proteome</keyword>
<organism evidence="2 3">
    <name type="scientific">Cercospora kikuchii</name>
    <dbReference type="NCBI Taxonomy" id="84275"/>
    <lineage>
        <taxon>Eukaryota</taxon>
        <taxon>Fungi</taxon>
        <taxon>Dikarya</taxon>
        <taxon>Ascomycota</taxon>
        <taxon>Pezizomycotina</taxon>
        <taxon>Dothideomycetes</taxon>
        <taxon>Dothideomycetidae</taxon>
        <taxon>Mycosphaerellales</taxon>
        <taxon>Mycosphaerellaceae</taxon>
        <taxon>Cercospora</taxon>
    </lineage>
</organism>
<dbReference type="OrthoDB" id="10308304at2759"/>
<reference evidence="2 3" key="1">
    <citation type="submission" date="2021-01" db="EMBL/GenBank/DDBJ databases">
        <title>Cercospora kikuchii MAFF 305040 whole genome shotgun sequence.</title>
        <authorList>
            <person name="Kashiwa T."/>
            <person name="Suzuki T."/>
        </authorList>
    </citation>
    <scope>NUCLEOTIDE SEQUENCE [LARGE SCALE GENOMIC DNA]</scope>
    <source>
        <strain evidence="2 3">MAFF 305040</strain>
    </source>
</reference>
<dbReference type="RefSeq" id="XP_044653054.1">
    <property type="nucleotide sequence ID" value="XM_044797119.1"/>
</dbReference>
<feature type="signal peptide" evidence="1">
    <location>
        <begin position="1"/>
        <end position="18"/>
    </location>
</feature>
<dbReference type="AlphaFoldDB" id="A0A9P3FCC6"/>
<sequence length="82" mass="8877">MKFSVITLLCLASGLAIAAPVQAPDAQIPSIGQRRPAELDNRVPVPAEKRDPRFKIQTIGAPRPQPPPPKKGLWDKIKGIFG</sequence>